<dbReference type="PATRIC" id="fig|1365253.3.peg.3171"/>
<keyword evidence="1" id="KW-0732">Signal</keyword>
<evidence type="ECO:0000313" key="3">
    <source>
        <dbReference type="Proteomes" id="UP000076587"/>
    </source>
</evidence>
<dbReference type="AlphaFoldDB" id="A0A167AZJ8"/>
<accession>A0A167AZJ8</accession>
<gene>
    <name evidence="2" type="ORF">N482_12970</name>
</gene>
<feature type="signal peptide" evidence="1">
    <location>
        <begin position="1"/>
        <end position="21"/>
    </location>
</feature>
<protein>
    <recommendedName>
        <fullName evidence="4">Solute-binding protein family 3/N-terminal domain-containing protein</fullName>
    </recommendedName>
</protein>
<dbReference type="Proteomes" id="UP000076587">
    <property type="component" value="Unassembled WGS sequence"/>
</dbReference>
<sequence length="287" mass="32736">MYKHSVIVATLCLVLSSAVFGKDVISVPVDRDIYQYTKQIINGQNLQSITPEIFDHPLCQRDIVDLVLIQKALILGNSKLTFQFVLIDHEEQEDNLLKSGLLLVSVDTMWLSQVQAIVHSVHISSPIIRKGEYYAGLYAAPDSTQQLAEKIGGDLSQVTVVSNENWSVDWQTLQQLKPKTIFNESEWTIMAKLVSRGWVDIMLVSFNNSPHFRYIGEGYVIEAIKGIKVALQDSRHFVVSKKHPRSQQTFRELELGIKQLRNSKFIEKSYMNCGFLTNLVDKWREIP</sequence>
<comment type="caution">
    <text evidence="2">The sequence shown here is derived from an EMBL/GenBank/DDBJ whole genome shotgun (WGS) entry which is preliminary data.</text>
</comment>
<name>A0A167AZJ8_9GAMM</name>
<evidence type="ECO:0000313" key="2">
    <source>
        <dbReference type="EMBL" id="KZN45986.1"/>
    </source>
</evidence>
<organism evidence="2 3">
    <name type="scientific">Pseudoalteromonas luteoviolacea NCIMB 1942</name>
    <dbReference type="NCBI Taxonomy" id="1365253"/>
    <lineage>
        <taxon>Bacteria</taxon>
        <taxon>Pseudomonadati</taxon>
        <taxon>Pseudomonadota</taxon>
        <taxon>Gammaproteobacteria</taxon>
        <taxon>Alteromonadales</taxon>
        <taxon>Pseudoalteromonadaceae</taxon>
        <taxon>Pseudoalteromonas</taxon>
    </lineage>
</organism>
<dbReference type="RefSeq" id="WP_081227963.1">
    <property type="nucleotide sequence ID" value="NZ_AUXT01000173.1"/>
</dbReference>
<reference evidence="2 3" key="1">
    <citation type="submission" date="2013-07" db="EMBL/GenBank/DDBJ databases">
        <title>Comparative Genomic and Metabolomic Analysis of Twelve Strains of Pseudoalteromonas luteoviolacea.</title>
        <authorList>
            <person name="Vynne N.G."/>
            <person name="Mansson M."/>
            <person name="Gram L."/>
        </authorList>
    </citation>
    <scope>NUCLEOTIDE SEQUENCE [LARGE SCALE GENOMIC DNA]</scope>
    <source>
        <strain evidence="2 3">NCIMB 1942</strain>
    </source>
</reference>
<evidence type="ECO:0008006" key="4">
    <source>
        <dbReference type="Google" id="ProtNLM"/>
    </source>
</evidence>
<proteinExistence type="predicted"/>
<dbReference type="EMBL" id="AUXT01000173">
    <property type="protein sequence ID" value="KZN45986.1"/>
    <property type="molecule type" value="Genomic_DNA"/>
</dbReference>
<feature type="chain" id="PRO_5007883951" description="Solute-binding protein family 3/N-terminal domain-containing protein" evidence="1">
    <location>
        <begin position="22"/>
        <end position="287"/>
    </location>
</feature>
<evidence type="ECO:0000256" key="1">
    <source>
        <dbReference type="SAM" id="SignalP"/>
    </source>
</evidence>
<dbReference type="OrthoDB" id="5452199at2"/>